<protein>
    <submittedName>
        <fullName evidence="1">Uncharacterized protein</fullName>
    </submittedName>
</protein>
<keyword evidence="2" id="KW-1185">Reference proteome</keyword>
<evidence type="ECO:0000313" key="2">
    <source>
        <dbReference type="Proteomes" id="UP001307849"/>
    </source>
</evidence>
<comment type="caution">
    <text evidence="1">The sequence shown here is derived from an EMBL/GenBank/DDBJ whole genome shotgun (WGS) entry which is preliminary data.</text>
</comment>
<reference evidence="1 2" key="1">
    <citation type="submission" date="2019-10" db="EMBL/GenBank/DDBJ databases">
        <authorList>
            <person name="Palmer J.M."/>
        </authorList>
    </citation>
    <scope>NUCLEOTIDE SEQUENCE [LARGE SCALE GENOMIC DNA]</scope>
    <source>
        <strain evidence="1 2">TWF506</strain>
    </source>
</reference>
<proteinExistence type="predicted"/>
<gene>
    <name evidence="1" type="ORF">TWF506_006856</name>
</gene>
<sequence>MGMLQVASSVIKHKPDTPTGTTDSKTLMMSMHTRASTISTYTTPSPSTSTSLALLDFTTASDDIEPTVEDVSTNTPELSAIETLISIANVKTRNEYLTPSFFYSEPLKVQCRKSPAWIIEHLIIPFATGEKSLHSYKDQFDLNANQITILTHSITQAYKDFVSRGSKDGLTTRYDATFREWVSRQTASCRGTIGCRCDQDTGKVITNTEIKERTKNKCKLLWRAAECTLVLGCLCETILRQPVLGDINFPAILDDFRHAINDIPQSVILAGGNQGWSWNVPLEITDGEAVTIRPGDPVPERTNIAPPGQPPFWLYGPPRNRNLGLSHLGVDEPEPERLRIDPILQAWSFINYFADPPDKRPPGTRRDVSGQGHRDIDYSQADLHLPEPILLIQDNPATNNTLYLTSVIYDIPRIVFYLWLWV</sequence>
<dbReference type="EMBL" id="JAVHJM010000003">
    <property type="protein sequence ID" value="KAK6516976.1"/>
    <property type="molecule type" value="Genomic_DNA"/>
</dbReference>
<evidence type="ECO:0000313" key="1">
    <source>
        <dbReference type="EMBL" id="KAK6516976.1"/>
    </source>
</evidence>
<dbReference type="Proteomes" id="UP001307849">
    <property type="component" value="Unassembled WGS sequence"/>
</dbReference>
<name>A0AAN8S1K1_9PEZI</name>
<dbReference type="AlphaFoldDB" id="A0AAN8S1K1"/>
<organism evidence="1 2">
    <name type="scientific">Arthrobotrys conoides</name>
    <dbReference type="NCBI Taxonomy" id="74498"/>
    <lineage>
        <taxon>Eukaryota</taxon>
        <taxon>Fungi</taxon>
        <taxon>Dikarya</taxon>
        <taxon>Ascomycota</taxon>
        <taxon>Pezizomycotina</taxon>
        <taxon>Orbiliomycetes</taxon>
        <taxon>Orbiliales</taxon>
        <taxon>Orbiliaceae</taxon>
        <taxon>Arthrobotrys</taxon>
    </lineage>
</organism>
<accession>A0AAN8S1K1</accession>